<protein>
    <recommendedName>
        <fullName evidence="4">Secreted protein</fullName>
    </recommendedName>
</protein>
<keyword evidence="3" id="KW-1185">Reference proteome</keyword>
<name>A0A370Q0L6_ASPPH</name>
<evidence type="ECO:0000313" key="3">
    <source>
        <dbReference type="Proteomes" id="UP000254937"/>
    </source>
</evidence>
<sequence length="86" mass="9282">MGELPALLACLPLPPMLALLCIFSGLGKSCHGGPDRPPTHSGNQAAVQPIFFFRKIIYRFGTDVGRNSEVEGGLDTERLLGIRRCS</sequence>
<feature type="signal peptide" evidence="1">
    <location>
        <begin position="1"/>
        <end position="32"/>
    </location>
</feature>
<keyword evidence="1" id="KW-0732">Signal</keyword>
<dbReference type="Proteomes" id="UP000254937">
    <property type="component" value="Unassembled WGS sequence"/>
</dbReference>
<evidence type="ECO:0008006" key="4">
    <source>
        <dbReference type="Google" id="ProtNLM"/>
    </source>
</evidence>
<evidence type="ECO:0000256" key="1">
    <source>
        <dbReference type="SAM" id="SignalP"/>
    </source>
</evidence>
<feature type="chain" id="PRO_5016762562" description="Secreted protein" evidence="1">
    <location>
        <begin position="33"/>
        <end position="86"/>
    </location>
</feature>
<reference evidence="2 3" key="1">
    <citation type="submission" date="2018-07" db="EMBL/GenBank/DDBJ databases">
        <title>Section-level genome sequencing of Aspergillus section Nigri to investigate inter- and intra-species variation.</title>
        <authorList>
            <consortium name="DOE Joint Genome Institute"/>
            <person name="Vesth T.C."/>
            <person name="Nybo J.L."/>
            <person name="Theobald S."/>
            <person name="Frisvad J.C."/>
            <person name="Larsen T.O."/>
            <person name="Nielsen K.F."/>
            <person name="Hoof J.B."/>
            <person name="Brandl J."/>
            <person name="Salamov A."/>
            <person name="Riley R."/>
            <person name="Gladden J.M."/>
            <person name="Phatale P."/>
            <person name="Nielsen M.T."/>
            <person name="Lyhne E.K."/>
            <person name="Kogle M.E."/>
            <person name="Strasser K."/>
            <person name="McDonnell E."/>
            <person name="Barry K."/>
            <person name="Clum A."/>
            <person name="Chen C."/>
            <person name="Nolan M."/>
            <person name="Sandor L."/>
            <person name="Kuo A."/>
            <person name="Lipzen A."/>
            <person name="Hainaut M."/>
            <person name="Drula E."/>
            <person name="Tsang A."/>
            <person name="Magnuson J.K."/>
            <person name="Henrissat B."/>
            <person name="Wiebenga A."/>
            <person name="Simmons B.A."/>
            <person name="Makela M.R."/>
            <person name="De vries R.P."/>
            <person name="Grigoriev I.V."/>
            <person name="Mortensen U.H."/>
            <person name="Baker S.E."/>
            <person name="Andersen M.R."/>
        </authorList>
    </citation>
    <scope>NUCLEOTIDE SEQUENCE [LARGE SCALE GENOMIC DNA]</scope>
    <source>
        <strain evidence="2 3">ATCC 13157</strain>
    </source>
</reference>
<accession>A0A370Q0L6</accession>
<proteinExistence type="predicted"/>
<evidence type="ECO:0000313" key="2">
    <source>
        <dbReference type="EMBL" id="RDK47976.1"/>
    </source>
</evidence>
<organism evidence="2 3">
    <name type="scientific">Aspergillus phoenicis ATCC 13157</name>
    <dbReference type="NCBI Taxonomy" id="1353007"/>
    <lineage>
        <taxon>Eukaryota</taxon>
        <taxon>Fungi</taxon>
        <taxon>Dikarya</taxon>
        <taxon>Ascomycota</taxon>
        <taxon>Pezizomycotina</taxon>
        <taxon>Eurotiomycetes</taxon>
        <taxon>Eurotiomycetidae</taxon>
        <taxon>Eurotiales</taxon>
        <taxon>Aspergillaceae</taxon>
        <taxon>Aspergillus</taxon>
    </lineage>
</organism>
<dbReference type="AlphaFoldDB" id="A0A370Q0L6"/>
<dbReference type="EMBL" id="KZ851844">
    <property type="protein sequence ID" value="RDK47976.1"/>
    <property type="molecule type" value="Genomic_DNA"/>
</dbReference>
<gene>
    <name evidence="2" type="ORF">M752DRAFT_272179</name>
</gene>